<evidence type="ECO:0000313" key="1">
    <source>
        <dbReference type="EMBL" id="SAK84038.1"/>
    </source>
</evidence>
<proteinExistence type="predicted"/>
<sequence>MDTMSNAKRLTMQGGTTLDGFALLILFQVSLKVDRNHAHFLHTGFDPVAGTAKLVAPVASVGYDPTQLRLSAEAA</sequence>
<keyword evidence="2" id="KW-1185">Reference proteome</keyword>
<organism evidence="1 2">
    <name type="scientific">Caballeronia catudaia</name>
    <dbReference type="NCBI Taxonomy" id="1777136"/>
    <lineage>
        <taxon>Bacteria</taxon>
        <taxon>Pseudomonadati</taxon>
        <taxon>Pseudomonadota</taxon>
        <taxon>Betaproteobacteria</taxon>
        <taxon>Burkholderiales</taxon>
        <taxon>Burkholderiaceae</taxon>
        <taxon>Caballeronia</taxon>
    </lineage>
</organism>
<gene>
    <name evidence="1" type="ORF">AWB75_05485</name>
</gene>
<evidence type="ECO:0000313" key="2">
    <source>
        <dbReference type="Proteomes" id="UP000054870"/>
    </source>
</evidence>
<dbReference type="Proteomes" id="UP000054870">
    <property type="component" value="Unassembled WGS sequence"/>
</dbReference>
<accession>A0A158CP16</accession>
<reference evidence="1" key="1">
    <citation type="submission" date="2016-01" db="EMBL/GenBank/DDBJ databases">
        <authorList>
            <person name="Peeters C."/>
        </authorList>
    </citation>
    <scope>NUCLEOTIDE SEQUENCE [LARGE SCALE GENOMIC DNA]</scope>
    <source>
        <strain evidence="1">LMG 29318</strain>
    </source>
</reference>
<comment type="caution">
    <text evidence="1">The sequence shown here is derived from an EMBL/GenBank/DDBJ whole genome shotgun (WGS) entry which is preliminary data.</text>
</comment>
<dbReference type="AlphaFoldDB" id="A0A158CP16"/>
<protein>
    <submittedName>
        <fullName evidence="1">Uncharacterized protein</fullName>
    </submittedName>
</protein>
<name>A0A158CP16_9BURK</name>
<dbReference type="EMBL" id="FCOF02000036">
    <property type="protein sequence ID" value="SAK84038.1"/>
    <property type="molecule type" value="Genomic_DNA"/>
</dbReference>